<keyword evidence="4" id="KW-1185">Reference proteome</keyword>
<proteinExistence type="predicted"/>
<dbReference type="EMBL" id="CDMY01000592">
    <property type="protein sequence ID" value="CEM25115.1"/>
    <property type="molecule type" value="Genomic_DNA"/>
</dbReference>
<evidence type="ECO:0000256" key="2">
    <source>
        <dbReference type="SAM" id="MobiDB-lite"/>
    </source>
</evidence>
<gene>
    <name evidence="3" type="ORF">Vbra_3290</name>
</gene>
<organism evidence="3 4">
    <name type="scientific">Vitrella brassicaformis (strain CCMP3155)</name>
    <dbReference type="NCBI Taxonomy" id="1169540"/>
    <lineage>
        <taxon>Eukaryota</taxon>
        <taxon>Sar</taxon>
        <taxon>Alveolata</taxon>
        <taxon>Colpodellida</taxon>
        <taxon>Vitrellaceae</taxon>
        <taxon>Vitrella</taxon>
    </lineage>
</organism>
<protein>
    <submittedName>
        <fullName evidence="3">Uncharacterized protein</fullName>
    </submittedName>
</protein>
<feature type="region of interest" description="Disordered" evidence="2">
    <location>
        <begin position="38"/>
        <end position="65"/>
    </location>
</feature>
<feature type="region of interest" description="Disordered" evidence="2">
    <location>
        <begin position="226"/>
        <end position="317"/>
    </location>
</feature>
<evidence type="ECO:0000313" key="4">
    <source>
        <dbReference type="Proteomes" id="UP000041254"/>
    </source>
</evidence>
<feature type="coiled-coil region" evidence="1">
    <location>
        <begin position="71"/>
        <end position="98"/>
    </location>
</feature>
<feature type="compositionally biased region" description="Gly residues" evidence="2">
    <location>
        <begin position="305"/>
        <end position="317"/>
    </location>
</feature>
<accession>A0A0G4G8F6</accession>
<dbReference type="VEuPathDB" id="CryptoDB:Vbra_3290"/>
<name>A0A0G4G8F6_VITBC</name>
<dbReference type="Proteomes" id="UP000041254">
    <property type="component" value="Unassembled WGS sequence"/>
</dbReference>
<evidence type="ECO:0000256" key="1">
    <source>
        <dbReference type="SAM" id="Coils"/>
    </source>
</evidence>
<reference evidence="3 4" key="1">
    <citation type="submission" date="2014-11" db="EMBL/GenBank/DDBJ databases">
        <authorList>
            <person name="Zhu J."/>
            <person name="Qi W."/>
            <person name="Song R."/>
        </authorList>
    </citation>
    <scope>NUCLEOTIDE SEQUENCE [LARGE SCALE GENOMIC DNA]</scope>
</reference>
<dbReference type="InParanoid" id="A0A0G4G8F6"/>
<dbReference type="AlphaFoldDB" id="A0A0G4G8F6"/>
<feature type="compositionally biased region" description="Low complexity" evidence="2">
    <location>
        <begin position="272"/>
        <end position="291"/>
    </location>
</feature>
<sequence>MMDEKVVQLEARILQLERDRLARGELVNLMPASVDMAQTRSASVPPNGDRLPAERESVGGGGQGLPWDQQVRRLQAEVDRLAQQQEAFNSRLSRFEERLAVQLAATEQTCNRLTDDAFATFQATAKQLESLHVRISALELSSGPAGPPVAAVPPTRDEASPKRALAATRGTLTQSRLPSHPTLKEAAAKQQTSGARLPKTIHIPRLMASRTAPPSASHRTRVVPATARGYSSRSLTAKRAPPAAPPKRPASALSARQKSAKGVGTSGAKVGVSVPSRAKPSVPSAAAKPTVLSPPRSWSPTVGGARAGEGGGGGVGWERGRAGGGAGIEHVIAQLREGRVAIRHMGGELGSPQGNTISFRGDLDVSVTRRDDE</sequence>
<evidence type="ECO:0000313" key="3">
    <source>
        <dbReference type="EMBL" id="CEM25115.1"/>
    </source>
</evidence>
<feature type="region of interest" description="Disordered" evidence="2">
    <location>
        <begin position="140"/>
        <end position="162"/>
    </location>
</feature>
<keyword evidence="1" id="KW-0175">Coiled coil</keyword>